<feature type="region of interest" description="Disordered" evidence="1">
    <location>
        <begin position="1"/>
        <end position="24"/>
    </location>
</feature>
<proteinExistence type="predicted"/>
<name>A0A951UKB1_9NOST</name>
<evidence type="ECO:0000313" key="3">
    <source>
        <dbReference type="Proteomes" id="UP000715781"/>
    </source>
</evidence>
<reference evidence="2" key="2">
    <citation type="journal article" date="2022" name="Microbiol. Resour. Announc.">
        <title>Metagenome Sequencing to Explore Phylogenomics of Terrestrial Cyanobacteria.</title>
        <authorList>
            <person name="Ward R.D."/>
            <person name="Stajich J.E."/>
            <person name="Johansen J.R."/>
            <person name="Huntemann M."/>
            <person name="Clum A."/>
            <person name="Foster B."/>
            <person name="Foster B."/>
            <person name="Roux S."/>
            <person name="Palaniappan K."/>
            <person name="Varghese N."/>
            <person name="Mukherjee S."/>
            <person name="Reddy T.B.K."/>
            <person name="Daum C."/>
            <person name="Copeland A."/>
            <person name="Chen I.A."/>
            <person name="Ivanova N.N."/>
            <person name="Kyrpides N.C."/>
            <person name="Shapiro N."/>
            <person name="Eloe-Fadrosh E.A."/>
            <person name="Pietrasiak N."/>
        </authorList>
    </citation>
    <scope>NUCLEOTIDE SEQUENCE</scope>
    <source>
        <strain evidence="2">JT2-VF2</strain>
    </source>
</reference>
<dbReference type="AlphaFoldDB" id="A0A951UKB1"/>
<dbReference type="EMBL" id="JAHHHN010000050">
    <property type="protein sequence ID" value="MBW4565861.1"/>
    <property type="molecule type" value="Genomic_DNA"/>
</dbReference>
<dbReference type="Proteomes" id="UP000715781">
    <property type="component" value="Unassembled WGS sequence"/>
</dbReference>
<reference evidence="2" key="1">
    <citation type="submission" date="2021-05" db="EMBL/GenBank/DDBJ databases">
        <authorList>
            <person name="Pietrasiak N."/>
            <person name="Ward R."/>
            <person name="Stajich J.E."/>
            <person name="Kurbessoian T."/>
        </authorList>
    </citation>
    <scope>NUCLEOTIDE SEQUENCE</scope>
    <source>
        <strain evidence="2">JT2-VF2</strain>
    </source>
</reference>
<accession>A0A951UKB1</accession>
<comment type="caution">
    <text evidence="2">The sequence shown here is derived from an EMBL/GenBank/DDBJ whole genome shotgun (WGS) entry which is preliminary data.</text>
</comment>
<gene>
    <name evidence="2" type="ORF">KME32_33220</name>
</gene>
<organism evidence="2 3">
    <name type="scientific">Mojavia pulchra JT2-VF2</name>
    <dbReference type="NCBI Taxonomy" id="287848"/>
    <lineage>
        <taxon>Bacteria</taxon>
        <taxon>Bacillati</taxon>
        <taxon>Cyanobacteriota</taxon>
        <taxon>Cyanophyceae</taxon>
        <taxon>Nostocales</taxon>
        <taxon>Nostocaceae</taxon>
    </lineage>
</organism>
<protein>
    <submittedName>
        <fullName evidence="2">Uncharacterized protein</fullName>
    </submittedName>
</protein>
<evidence type="ECO:0000256" key="1">
    <source>
        <dbReference type="SAM" id="MobiDB-lite"/>
    </source>
</evidence>
<evidence type="ECO:0000313" key="2">
    <source>
        <dbReference type="EMBL" id="MBW4565861.1"/>
    </source>
</evidence>
<sequence>MKHDLRSPYSPSPKGDATRSLLPRRGTGILRQALRSAQSHFVLLNSDRSRSDFSSLCSAARRK</sequence>